<feature type="domain" description="SAM-dependent MTase RsmB/NOP-type" evidence="8">
    <location>
        <begin position="67"/>
        <end position="421"/>
    </location>
</feature>
<dbReference type="eggNOG" id="KOG2198">
    <property type="taxonomic scope" value="Eukaryota"/>
</dbReference>
<dbReference type="InterPro" id="IPR029063">
    <property type="entry name" value="SAM-dependent_MTases_sf"/>
</dbReference>
<keyword evidence="10" id="KW-1185">Reference proteome</keyword>
<comment type="similarity">
    <text evidence="1 6">Belongs to the class I-like SAM-binding methyltransferase superfamily. RsmB/NOP family.</text>
</comment>
<dbReference type="InterPro" id="IPR023267">
    <property type="entry name" value="RCMT"/>
</dbReference>
<evidence type="ECO:0000256" key="1">
    <source>
        <dbReference type="ARBA" id="ARBA00007494"/>
    </source>
</evidence>
<dbReference type="Proteomes" id="UP000013827">
    <property type="component" value="Unassembled WGS sequence"/>
</dbReference>
<dbReference type="PRINTS" id="PR02008">
    <property type="entry name" value="RCMTFAMILY"/>
</dbReference>
<organism evidence="9 10">
    <name type="scientific">Emiliania huxleyi (strain CCMP1516)</name>
    <dbReference type="NCBI Taxonomy" id="280463"/>
    <lineage>
        <taxon>Eukaryota</taxon>
        <taxon>Haptista</taxon>
        <taxon>Haptophyta</taxon>
        <taxon>Prymnesiophyceae</taxon>
        <taxon>Isochrysidales</taxon>
        <taxon>Noelaerhabdaceae</taxon>
        <taxon>Emiliania</taxon>
    </lineage>
</organism>
<dbReference type="PROSITE" id="PS51686">
    <property type="entry name" value="SAM_MT_RSMB_NOP"/>
    <property type="match status" value="1"/>
</dbReference>
<reference evidence="10" key="1">
    <citation type="journal article" date="2013" name="Nature">
        <title>Pan genome of the phytoplankton Emiliania underpins its global distribution.</title>
        <authorList>
            <person name="Read B.A."/>
            <person name="Kegel J."/>
            <person name="Klute M.J."/>
            <person name="Kuo A."/>
            <person name="Lefebvre S.C."/>
            <person name="Maumus F."/>
            <person name="Mayer C."/>
            <person name="Miller J."/>
            <person name="Monier A."/>
            <person name="Salamov A."/>
            <person name="Young J."/>
            <person name="Aguilar M."/>
            <person name="Claverie J.M."/>
            <person name="Frickenhaus S."/>
            <person name="Gonzalez K."/>
            <person name="Herman E.K."/>
            <person name="Lin Y.C."/>
            <person name="Napier J."/>
            <person name="Ogata H."/>
            <person name="Sarno A.F."/>
            <person name="Shmutz J."/>
            <person name="Schroeder D."/>
            <person name="de Vargas C."/>
            <person name="Verret F."/>
            <person name="von Dassow P."/>
            <person name="Valentin K."/>
            <person name="Van de Peer Y."/>
            <person name="Wheeler G."/>
            <person name="Dacks J.B."/>
            <person name="Delwiche C.F."/>
            <person name="Dyhrman S.T."/>
            <person name="Glockner G."/>
            <person name="John U."/>
            <person name="Richards T."/>
            <person name="Worden A.Z."/>
            <person name="Zhang X."/>
            <person name="Grigoriev I.V."/>
            <person name="Allen A.E."/>
            <person name="Bidle K."/>
            <person name="Borodovsky M."/>
            <person name="Bowler C."/>
            <person name="Brownlee C."/>
            <person name="Cock J.M."/>
            <person name="Elias M."/>
            <person name="Gladyshev V.N."/>
            <person name="Groth M."/>
            <person name="Guda C."/>
            <person name="Hadaegh A."/>
            <person name="Iglesias-Rodriguez M.D."/>
            <person name="Jenkins J."/>
            <person name="Jones B.M."/>
            <person name="Lawson T."/>
            <person name="Leese F."/>
            <person name="Lindquist E."/>
            <person name="Lobanov A."/>
            <person name="Lomsadze A."/>
            <person name="Malik S.B."/>
            <person name="Marsh M.E."/>
            <person name="Mackinder L."/>
            <person name="Mock T."/>
            <person name="Mueller-Roeber B."/>
            <person name="Pagarete A."/>
            <person name="Parker M."/>
            <person name="Probert I."/>
            <person name="Quesneville H."/>
            <person name="Raines C."/>
            <person name="Rensing S.A."/>
            <person name="Riano-Pachon D.M."/>
            <person name="Richier S."/>
            <person name="Rokitta S."/>
            <person name="Shiraiwa Y."/>
            <person name="Soanes D.M."/>
            <person name="van der Giezen M."/>
            <person name="Wahlund T.M."/>
            <person name="Williams B."/>
            <person name="Wilson W."/>
            <person name="Wolfe G."/>
            <person name="Wurch L.L."/>
        </authorList>
    </citation>
    <scope>NUCLEOTIDE SEQUENCE</scope>
</reference>
<feature type="region of interest" description="Disordered" evidence="7">
    <location>
        <begin position="95"/>
        <end position="114"/>
    </location>
</feature>
<comment type="caution">
    <text evidence="6">Lacks conserved residue(s) required for the propagation of feature annotation.</text>
</comment>
<dbReference type="RefSeq" id="XP_005768433.1">
    <property type="nucleotide sequence ID" value="XM_005768376.1"/>
</dbReference>
<dbReference type="PaxDb" id="2903-EOD16004"/>
<dbReference type="SUPFAM" id="SSF53335">
    <property type="entry name" value="S-adenosyl-L-methionine-dependent methyltransferases"/>
    <property type="match status" value="1"/>
</dbReference>
<dbReference type="InterPro" id="IPR057285">
    <property type="entry name" value="Pre-PUA_NSUN2"/>
</dbReference>
<feature type="compositionally biased region" description="Low complexity" evidence="7">
    <location>
        <begin position="487"/>
        <end position="498"/>
    </location>
</feature>
<dbReference type="KEGG" id="ehx:EMIHUDRAFT_464387"/>
<evidence type="ECO:0000256" key="5">
    <source>
        <dbReference type="ARBA" id="ARBA00022884"/>
    </source>
</evidence>
<accession>A0A0D3IXL9</accession>
<feature type="compositionally biased region" description="Low complexity" evidence="7">
    <location>
        <begin position="505"/>
        <end position="522"/>
    </location>
</feature>
<dbReference type="STRING" id="2903.R1E543"/>
<dbReference type="InterPro" id="IPR018314">
    <property type="entry name" value="RsmB/NOL1/NOP2-like_CS"/>
</dbReference>
<dbReference type="InterPro" id="IPR001678">
    <property type="entry name" value="MeTrfase_RsmB-F_NOP2_dom"/>
</dbReference>
<dbReference type="Gene3D" id="3.40.50.150">
    <property type="entry name" value="Vaccinia Virus protein VP39"/>
    <property type="match status" value="1"/>
</dbReference>
<dbReference type="Pfam" id="PF01189">
    <property type="entry name" value="Methyltr_RsmB-F"/>
    <property type="match status" value="1"/>
</dbReference>
<feature type="binding site" evidence="6">
    <location>
        <position position="233"/>
    </location>
    <ligand>
        <name>S-adenosyl-L-methionine</name>
        <dbReference type="ChEBI" id="CHEBI:59789"/>
    </ligand>
</feature>
<keyword evidence="2 6" id="KW-0489">Methyltransferase</keyword>
<feature type="region of interest" description="Disordered" evidence="7">
    <location>
        <begin position="487"/>
        <end position="522"/>
    </location>
</feature>
<dbReference type="GO" id="GO:0001510">
    <property type="term" value="P:RNA methylation"/>
    <property type="evidence" value="ECO:0007669"/>
    <property type="project" value="InterPro"/>
</dbReference>
<dbReference type="PROSITE" id="PS01153">
    <property type="entry name" value="NOL1_NOP2_SUN"/>
    <property type="match status" value="1"/>
</dbReference>
<name>A0A0D3IXL9_EMIH1</name>
<evidence type="ECO:0000259" key="8">
    <source>
        <dbReference type="PROSITE" id="PS51686"/>
    </source>
</evidence>
<proteinExistence type="inferred from homology"/>
<dbReference type="AlphaFoldDB" id="A0A0D3IXL9"/>
<protein>
    <recommendedName>
        <fullName evidence="8">SAM-dependent MTase RsmB/NOP-type domain-containing protein</fullName>
    </recommendedName>
</protein>
<dbReference type="HOGENOM" id="CLU_005316_4_3_1"/>
<evidence type="ECO:0000256" key="7">
    <source>
        <dbReference type="SAM" id="MobiDB-lite"/>
    </source>
</evidence>
<dbReference type="GeneID" id="17262109"/>
<sequence length="766" mass="80584">MGASDLRGVTNDAFSAYYKQQLGLTDQEWSALEDSLRSPLPVTWRFSGNDERAISLRASMEQSLLPLLNEQPTSLPWYPDRLGWQFGVSRAWLRGKDRPGEGPEGPEAAAAAAPRSTSIKAFHAWLLRESSLGNLQRQEAVSMVPPLLLDVRPGMAVLDMCASPGSKAQQILEMLAAPARIANTDAAARAPVRSLDEARGLLVANDADVKRCQLLASRAARLHSPSLVVTSHDARLFPEAVGEGAAAAPLLFDRVLCDVPCSGDGTLRKNPVIWRRWTAGAGNMLHSLQVEIGCKGVRLLKVGGRLVYSTCSLNPVENEAVVARILTTFGGGCLRLVDARDALPGLACRPGVSGWKVWHRGQWHGDWASVQDRFRRKCPNLESLFPPGGDGVADLHLDRCLRLMPHDANQGGLPPRRLFTSGHLSGHLSGHISAIGGFFVAVFEKTAPHPERAGALPAGAAEVCVTEGAAVLPASLSTNLQGAAATAAHSADSADSADSPPPAEPLAASAQPAAAEPAAGATAMEYDDAADAQGCASPADGLAEAPPPAPASSLLRAVLHAHGGATHAAAAAAAKTSYAPLYTPSDTLLDGLRAFFGLDRSSAESEPPSPAADAAPFPAHRLVARSPTGRSLLLVSDEARPQTCPRPVRATDAGVRLFEAQEAKGTGCAYRVCQDGLPHLLPHIRRRRWLSQLSQAPRQTSETDAALAARLKASCQPGSVVLEATTAQGQQIRIVALYAPSGSLGAMVKGLEKEALTFRLTSEAGT</sequence>
<reference evidence="9" key="2">
    <citation type="submission" date="2024-10" db="UniProtKB">
        <authorList>
            <consortium name="EnsemblProtists"/>
        </authorList>
    </citation>
    <scope>IDENTIFICATION</scope>
</reference>
<feature type="compositionally biased region" description="Low complexity" evidence="7">
    <location>
        <begin position="105"/>
        <end position="114"/>
    </location>
</feature>
<keyword evidence="4 6" id="KW-0949">S-adenosyl-L-methionine</keyword>
<feature type="active site" description="Nucleophile" evidence="6">
    <location>
        <position position="311"/>
    </location>
</feature>
<dbReference type="EnsemblProtists" id="EOD16004">
    <property type="protein sequence ID" value="EOD16004"/>
    <property type="gene ID" value="EMIHUDRAFT_464387"/>
</dbReference>
<dbReference type="PANTHER" id="PTHR22808">
    <property type="entry name" value="NCL1 YEAST -RELATED NOL1/NOP2/FMU SUN DOMAIN-CONTAINING"/>
    <property type="match status" value="1"/>
</dbReference>
<dbReference type="GO" id="GO:0003723">
    <property type="term" value="F:RNA binding"/>
    <property type="evidence" value="ECO:0007669"/>
    <property type="project" value="UniProtKB-UniRule"/>
</dbReference>
<keyword evidence="5 6" id="KW-0694">RNA-binding</keyword>
<keyword evidence="3 6" id="KW-0808">Transferase</keyword>
<evidence type="ECO:0000313" key="10">
    <source>
        <dbReference type="Proteomes" id="UP000013827"/>
    </source>
</evidence>
<evidence type="ECO:0000313" key="9">
    <source>
        <dbReference type="EnsemblProtists" id="EOD16004"/>
    </source>
</evidence>
<dbReference type="GO" id="GO:0008173">
    <property type="term" value="F:RNA methyltransferase activity"/>
    <property type="evidence" value="ECO:0007669"/>
    <property type="project" value="InterPro"/>
</dbReference>
<evidence type="ECO:0000256" key="6">
    <source>
        <dbReference type="PROSITE-ProRule" id="PRU01023"/>
    </source>
</evidence>
<dbReference type="InterPro" id="IPR049560">
    <property type="entry name" value="MeTrfase_RsmB-F_NOP2_cat"/>
</dbReference>
<feature type="binding site" evidence="6">
    <location>
        <position position="258"/>
    </location>
    <ligand>
        <name>S-adenosyl-L-methionine</name>
        <dbReference type="ChEBI" id="CHEBI:59789"/>
    </ligand>
</feature>
<evidence type="ECO:0000256" key="3">
    <source>
        <dbReference type="ARBA" id="ARBA00022679"/>
    </source>
</evidence>
<evidence type="ECO:0000256" key="4">
    <source>
        <dbReference type="ARBA" id="ARBA00022691"/>
    </source>
</evidence>
<dbReference type="Pfam" id="PF25376">
    <property type="entry name" value="Pre-PUA_NSUN2"/>
    <property type="match status" value="1"/>
</dbReference>
<feature type="binding site" evidence="6">
    <location>
        <position position="206"/>
    </location>
    <ligand>
        <name>S-adenosyl-L-methionine</name>
        <dbReference type="ChEBI" id="CHEBI:59789"/>
    </ligand>
</feature>
<evidence type="ECO:0000256" key="2">
    <source>
        <dbReference type="ARBA" id="ARBA00022603"/>
    </source>
</evidence>